<dbReference type="GO" id="GO:0022857">
    <property type="term" value="F:transmembrane transporter activity"/>
    <property type="evidence" value="ECO:0007669"/>
    <property type="project" value="InterPro"/>
</dbReference>
<feature type="transmembrane region" description="Helical" evidence="7">
    <location>
        <begin position="237"/>
        <end position="257"/>
    </location>
</feature>
<dbReference type="Gene3D" id="1.20.1720.10">
    <property type="entry name" value="Multidrug resistance protein D"/>
    <property type="match status" value="1"/>
</dbReference>
<feature type="transmembrane region" description="Helical" evidence="7">
    <location>
        <begin position="293"/>
        <end position="317"/>
    </location>
</feature>
<dbReference type="Pfam" id="PF07690">
    <property type="entry name" value="MFS_1"/>
    <property type="match status" value="1"/>
</dbReference>
<feature type="domain" description="Major facilitator superfamily (MFS) profile" evidence="8">
    <location>
        <begin position="4"/>
        <end position="382"/>
    </location>
</feature>
<evidence type="ECO:0000313" key="9">
    <source>
        <dbReference type="EMBL" id="GIN63759.1"/>
    </source>
</evidence>
<keyword evidence="6 7" id="KW-0472">Membrane</keyword>
<evidence type="ECO:0000256" key="2">
    <source>
        <dbReference type="ARBA" id="ARBA00022448"/>
    </source>
</evidence>
<dbReference type="GO" id="GO:0005886">
    <property type="term" value="C:plasma membrane"/>
    <property type="evidence" value="ECO:0007669"/>
    <property type="project" value="UniProtKB-SubCell"/>
</dbReference>
<evidence type="ECO:0000256" key="6">
    <source>
        <dbReference type="ARBA" id="ARBA00023136"/>
    </source>
</evidence>
<dbReference type="PROSITE" id="PS50850">
    <property type="entry name" value="MFS"/>
    <property type="match status" value="1"/>
</dbReference>
<dbReference type="InterPro" id="IPR020846">
    <property type="entry name" value="MFS_dom"/>
</dbReference>
<dbReference type="AlphaFoldDB" id="A0A919WL57"/>
<proteinExistence type="predicted"/>
<dbReference type="InterPro" id="IPR036259">
    <property type="entry name" value="MFS_trans_sf"/>
</dbReference>
<dbReference type="Gene3D" id="1.20.1250.20">
    <property type="entry name" value="MFS general substrate transporter like domains"/>
    <property type="match status" value="1"/>
</dbReference>
<feature type="transmembrane region" description="Helical" evidence="7">
    <location>
        <begin position="91"/>
        <end position="108"/>
    </location>
</feature>
<sequence length="387" mass="43152">MNLRLWILVGIVAISGFSQGMILPLIAIIFEQDGVSSSINGLHATSIYIGILLISPFLEKPLKRFGYKPIIVLGGLIVLLSLFLFPFWKSLWFWFILRLLIGIGDNMLHFGTQTWITSFSTVKNRGRNIALYGLFFSLGFAIGPMMTRLLSINESLPFIISAGLSFTAWVTIFLLKNEIPDHDSTEATSFFSTFQRFSQVWKYAWVAFLPPFGYGFLEATLNGNFPVYALRIGVDINAVSIILPAFAIGTIVFQMPLGLMSDRYGRKKILRFVMISGFLTFLAAAILEGSEAALFSCFFIAGMLVGSTFSLGISYMADLLPKHLLPAGNIMCSIFFSFGSITGPFIGGLMIEYIEGISFFYLIAFMLLTVFIALFFFQPQQQQSAYK</sequence>
<evidence type="ECO:0000256" key="1">
    <source>
        <dbReference type="ARBA" id="ARBA00004651"/>
    </source>
</evidence>
<dbReference type="CDD" id="cd17477">
    <property type="entry name" value="MFS_YcaD_like"/>
    <property type="match status" value="1"/>
</dbReference>
<evidence type="ECO:0000259" key="8">
    <source>
        <dbReference type="PROSITE" id="PS50850"/>
    </source>
</evidence>
<comment type="subcellular location">
    <subcellularLocation>
        <location evidence="1">Cell membrane</location>
        <topology evidence="1">Multi-pass membrane protein</topology>
    </subcellularLocation>
</comment>
<feature type="transmembrane region" description="Helical" evidence="7">
    <location>
        <begin position="129"/>
        <end position="150"/>
    </location>
</feature>
<evidence type="ECO:0000256" key="4">
    <source>
        <dbReference type="ARBA" id="ARBA00022692"/>
    </source>
</evidence>
<feature type="transmembrane region" description="Helical" evidence="7">
    <location>
        <begin position="329"/>
        <end position="351"/>
    </location>
</feature>
<dbReference type="PANTHER" id="PTHR23521">
    <property type="entry name" value="TRANSPORTER MFS SUPERFAMILY"/>
    <property type="match status" value="1"/>
</dbReference>
<evidence type="ECO:0000256" key="5">
    <source>
        <dbReference type="ARBA" id="ARBA00022989"/>
    </source>
</evidence>
<feature type="transmembrane region" description="Helical" evidence="7">
    <location>
        <begin position="65"/>
        <end position="85"/>
    </location>
</feature>
<dbReference type="PANTHER" id="PTHR23521:SF2">
    <property type="entry name" value="TRANSPORTER MFS SUPERFAMILY"/>
    <property type="match status" value="1"/>
</dbReference>
<reference evidence="9" key="1">
    <citation type="submission" date="2021-03" db="EMBL/GenBank/DDBJ databases">
        <title>Antimicrobial resistance genes in bacteria isolated from Japanese honey, and their potential for conferring macrolide and lincosamide resistance in the American foulbrood pathogen Paenibacillus larvae.</title>
        <authorList>
            <person name="Okamoto M."/>
            <person name="Kumagai M."/>
            <person name="Kanamori H."/>
            <person name="Takamatsu D."/>
        </authorList>
    </citation>
    <scope>NUCLEOTIDE SEQUENCE</scope>
    <source>
        <strain evidence="9">J27TS8</strain>
    </source>
</reference>
<keyword evidence="4 7" id="KW-0812">Transmembrane</keyword>
<gene>
    <name evidence="9" type="primary">yfkF</name>
    <name evidence="9" type="ORF">J27TS8_37520</name>
</gene>
<dbReference type="RefSeq" id="WP_212934261.1">
    <property type="nucleotide sequence ID" value="NZ_BORC01000008.1"/>
</dbReference>
<feature type="transmembrane region" description="Helical" evidence="7">
    <location>
        <begin position="269"/>
        <end position="287"/>
    </location>
</feature>
<feature type="transmembrane region" description="Helical" evidence="7">
    <location>
        <begin position="42"/>
        <end position="58"/>
    </location>
</feature>
<dbReference type="InterPro" id="IPR047200">
    <property type="entry name" value="MFS_YcaD-like"/>
</dbReference>
<keyword evidence="5 7" id="KW-1133">Transmembrane helix</keyword>
<keyword evidence="3" id="KW-1003">Cell membrane</keyword>
<evidence type="ECO:0000256" key="3">
    <source>
        <dbReference type="ARBA" id="ARBA00022475"/>
    </source>
</evidence>
<name>A0A919WL57_9BACI</name>
<dbReference type="Proteomes" id="UP000682111">
    <property type="component" value="Unassembled WGS sequence"/>
</dbReference>
<evidence type="ECO:0000256" key="7">
    <source>
        <dbReference type="SAM" id="Phobius"/>
    </source>
</evidence>
<organism evidence="9 10">
    <name type="scientific">Robertmurraya siralis</name>
    <dbReference type="NCBI Taxonomy" id="77777"/>
    <lineage>
        <taxon>Bacteria</taxon>
        <taxon>Bacillati</taxon>
        <taxon>Bacillota</taxon>
        <taxon>Bacilli</taxon>
        <taxon>Bacillales</taxon>
        <taxon>Bacillaceae</taxon>
        <taxon>Robertmurraya</taxon>
    </lineage>
</organism>
<accession>A0A919WL57</accession>
<feature type="transmembrane region" description="Helical" evidence="7">
    <location>
        <begin position="7"/>
        <end position="30"/>
    </location>
</feature>
<feature type="transmembrane region" description="Helical" evidence="7">
    <location>
        <begin position="156"/>
        <end position="175"/>
    </location>
</feature>
<protein>
    <submittedName>
        <fullName evidence="9">MFS-type transporter YfkF</fullName>
    </submittedName>
</protein>
<keyword evidence="10" id="KW-1185">Reference proteome</keyword>
<keyword evidence="2" id="KW-0813">Transport</keyword>
<evidence type="ECO:0000313" key="10">
    <source>
        <dbReference type="Proteomes" id="UP000682111"/>
    </source>
</evidence>
<dbReference type="EMBL" id="BORC01000008">
    <property type="protein sequence ID" value="GIN63759.1"/>
    <property type="molecule type" value="Genomic_DNA"/>
</dbReference>
<comment type="caution">
    <text evidence="9">The sequence shown here is derived from an EMBL/GenBank/DDBJ whole genome shotgun (WGS) entry which is preliminary data.</text>
</comment>
<feature type="transmembrane region" description="Helical" evidence="7">
    <location>
        <begin position="357"/>
        <end position="377"/>
    </location>
</feature>
<dbReference type="InterPro" id="IPR011701">
    <property type="entry name" value="MFS"/>
</dbReference>
<dbReference type="SUPFAM" id="SSF103473">
    <property type="entry name" value="MFS general substrate transporter"/>
    <property type="match status" value="1"/>
</dbReference>